<evidence type="ECO:0000313" key="1">
    <source>
        <dbReference type="EMBL" id="KAJ8633453.1"/>
    </source>
</evidence>
<gene>
    <name evidence="1" type="ORF">MRB53_026789</name>
</gene>
<dbReference type="EMBL" id="CM056816">
    <property type="protein sequence ID" value="KAJ8633453.1"/>
    <property type="molecule type" value="Genomic_DNA"/>
</dbReference>
<comment type="caution">
    <text evidence="1">The sequence shown here is derived from an EMBL/GenBank/DDBJ whole genome shotgun (WGS) entry which is preliminary data.</text>
</comment>
<organism evidence="1 2">
    <name type="scientific">Persea americana</name>
    <name type="common">Avocado</name>
    <dbReference type="NCBI Taxonomy" id="3435"/>
    <lineage>
        <taxon>Eukaryota</taxon>
        <taxon>Viridiplantae</taxon>
        <taxon>Streptophyta</taxon>
        <taxon>Embryophyta</taxon>
        <taxon>Tracheophyta</taxon>
        <taxon>Spermatophyta</taxon>
        <taxon>Magnoliopsida</taxon>
        <taxon>Magnoliidae</taxon>
        <taxon>Laurales</taxon>
        <taxon>Lauraceae</taxon>
        <taxon>Persea</taxon>
    </lineage>
</organism>
<sequence>MGYLRIVGCLVLLLALVPSAESRHLNLFQGVRELMESSKGFDGSARAVPNAGLRRKERMMRREYESKRRPVMAMMGFRYEGGSEAADSSYCEWREGDRGDDGGVVLEMPVSVRGMRWRKEVEKGDGEGSWPAWSEGREIEIAWVMEIDWVKGFLCRGLPGMG</sequence>
<keyword evidence="2" id="KW-1185">Reference proteome</keyword>
<accession>A0ACC2LJU6</accession>
<proteinExistence type="predicted"/>
<dbReference type="Proteomes" id="UP001234297">
    <property type="component" value="Chromosome 8"/>
</dbReference>
<protein>
    <submittedName>
        <fullName evidence="1">Uncharacterized protein</fullName>
    </submittedName>
</protein>
<name>A0ACC2LJU6_PERAE</name>
<evidence type="ECO:0000313" key="2">
    <source>
        <dbReference type="Proteomes" id="UP001234297"/>
    </source>
</evidence>
<reference evidence="1 2" key="1">
    <citation type="journal article" date="2022" name="Hortic Res">
        <title>A haplotype resolved chromosomal level avocado genome allows analysis of novel avocado genes.</title>
        <authorList>
            <person name="Nath O."/>
            <person name="Fletcher S.J."/>
            <person name="Hayward A."/>
            <person name="Shaw L.M."/>
            <person name="Masouleh A.K."/>
            <person name="Furtado A."/>
            <person name="Henry R.J."/>
            <person name="Mitter N."/>
        </authorList>
    </citation>
    <scope>NUCLEOTIDE SEQUENCE [LARGE SCALE GENOMIC DNA]</scope>
    <source>
        <strain evidence="2">cv. Hass</strain>
    </source>
</reference>